<dbReference type="EMBL" id="JAGPUO010000009">
    <property type="protein sequence ID" value="KAG5660565.1"/>
    <property type="molecule type" value="Genomic_DNA"/>
</dbReference>
<feature type="compositionally biased region" description="Polar residues" evidence="4">
    <location>
        <begin position="349"/>
        <end position="360"/>
    </location>
</feature>
<keyword evidence="1 3" id="KW-0853">WD repeat</keyword>
<feature type="domain" description="EML-like second beta-propeller" evidence="5">
    <location>
        <begin position="112"/>
        <end position="287"/>
    </location>
</feature>
<dbReference type="PANTHER" id="PTHR44090">
    <property type="entry name" value="WD REPEAT-CONTAINING PROTEIN 61"/>
    <property type="match status" value="1"/>
</dbReference>
<feature type="compositionally biased region" description="Polar residues" evidence="4">
    <location>
        <begin position="320"/>
        <end position="334"/>
    </location>
</feature>
<dbReference type="AlphaFoldDB" id="A0A9P7H7Q1"/>
<dbReference type="Proteomes" id="UP000782241">
    <property type="component" value="Unassembled WGS sequence"/>
</dbReference>
<feature type="region of interest" description="Disordered" evidence="4">
    <location>
        <begin position="320"/>
        <end position="395"/>
    </location>
</feature>
<dbReference type="Gene3D" id="2.130.10.10">
    <property type="entry name" value="YVTN repeat-like/Quinoprotein amine dehydrogenase"/>
    <property type="match status" value="1"/>
</dbReference>
<dbReference type="PROSITE" id="PS00678">
    <property type="entry name" value="WD_REPEATS_1"/>
    <property type="match status" value="1"/>
</dbReference>
<dbReference type="InterPro" id="IPR036322">
    <property type="entry name" value="WD40_repeat_dom_sf"/>
</dbReference>
<dbReference type="SMART" id="SM00320">
    <property type="entry name" value="WD40"/>
    <property type="match status" value="7"/>
</dbReference>
<dbReference type="InterPro" id="IPR055442">
    <property type="entry name" value="Beta-prop_EML-like_2nd"/>
</dbReference>
<evidence type="ECO:0000256" key="2">
    <source>
        <dbReference type="ARBA" id="ARBA00022737"/>
    </source>
</evidence>
<feature type="repeat" description="WD" evidence="3">
    <location>
        <begin position="236"/>
        <end position="277"/>
    </location>
</feature>
<dbReference type="CDD" id="cd00200">
    <property type="entry name" value="WD40"/>
    <property type="match status" value="1"/>
</dbReference>
<accession>A0A9P7H7Q1</accession>
<dbReference type="GO" id="GO:0000731">
    <property type="term" value="P:DNA synthesis involved in DNA repair"/>
    <property type="evidence" value="ECO:0007669"/>
    <property type="project" value="InterPro"/>
</dbReference>
<feature type="compositionally biased region" description="Polar residues" evidence="4">
    <location>
        <begin position="373"/>
        <end position="384"/>
    </location>
</feature>
<keyword evidence="2" id="KW-0677">Repeat</keyword>
<evidence type="ECO:0000256" key="3">
    <source>
        <dbReference type="PROSITE-ProRule" id="PRU00221"/>
    </source>
</evidence>
<organism evidence="6 7">
    <name type="scientific">Fusarium avenaceum</name>
    <dbReference type="NCBI Taxonomy" id="40199"/>
    <lineage>
        <taxon>Eukaryota</taxon>
        <taxon>Fungi</taxon>
        <taxon>Dikarya</taxon>
        <taxon>Ascomycota</taxon>
        <taxon>Pezizomycotina</taxon>
        <taxon>Sordariomycetes</taxon>
        <taxon>Hypocreomycetidae</taxon>
        <taxon>Hypocreales</taxon>
        <taxon>Nectriaceae</taxon>
        <taxon>Fusarium</taxon>
        <taxon>Fusarium tricinctum species complex</taxon>
    </lineage>
</organism>
<dbReference type="PROSITE" id="PS50082">
    <property type="entry name" value="WD_REPEATS_2"/>
    <property type="match status" value="3"/>
</dbReference>
<evidence type="ECO:0000259" key="5">
    <source>
        <dbReference type="Pfam" id="PF23414"/>
    </source>
</evidence>
<evidence type="ECO:0000313" key="7">
    <source>
        <dbReference type="Proteomes" id="UP000782241"/>
    </source>
</evidence>
<proteinExistence type="predicted"/>
<evidence type="ECO:0000256" key="4">
    <source>
        <dbReference type="SAM" id="MobiDB-lite"/>
    </source>
</evidence>
<dbReference type="SUPFAM" id="SSF50978">
    <property type="entry name" value="WD40 repeat-like"/>
    <property type="match status" value="1"/>
</dbReference>
<dbReference type="GO" id="GO:0005634">
    <property type="term" value="C:nucleus"/>
    <property type="evidence" value="ECO:0007669"/>
    <property type="project" value="TreeGrafter"/>
</dbReference>
<dbReference type="InterPro" id="IPR019775">
    <property type="entry name" value="WD40_repeat_CS"/>
</dbReference>
<dbReference type="Pfam" id="PF23414">
    <property type="entry name" value="Beta-prop_EML_2"/>
    <property type="match status" value="1"/>
</dbReference>
<dbReference type="PROSITE" id="PS50294">
    <property type="entry name" value="WD_REPEATS_REGION"/>
    <property type="match status" value="1"/>
</dbReference>
<dbReference type="InterPro" id="IPR015943">
    <property type="entry name" value="WD40/YVTN_repeat-like_dom_sf"/>
</dbReference>
<evidence type="ECO:0000313" key="6">
    <source>
        <dbReference type="EMBL" id="KAG5660565.1"/>
    </source>
</evidence>
<feature type="compositionally biased region" description="Low complexity" evidence="4">
    <location>
        <begin position="335"/>
        <end position="344"/>
    </location>
</feature>
<dbReference type="PANTHER" id="PTHR44090:SF1">
    <property type="entry name" value="SUPERKILLER COMPLEX PROTEIN 8"/>
    <property type="match status" value="1"/>
</dbReference>
<evidence type="ECO:0000256" key="1">
    <source>
        <dbReference type="ARBA" id="ARBA00022574"/>
    </source>
</evidence>
<gene>
    <name evidence="6" type="ORF">KAF25_003171</name>
</gene>
<dbReference type="Pfam" id="PF04081">
    <property type="entry name" value="DNA_pol_delta_4"/>
    <property type="match status" value="1"/>
</dbReference>
<dbReference type="GO" id="GO:0006260">
    <property type="term" value="P:DNA replication"/>
    <property type="evidence" value="ECO:0007669"/>
    <property type="project" value="InterPro"/>
</dbReference>
<dbReference type="InterPro" id="IPR007218">
    <property type="entry name" value="DNA_pol_delta_4"/>
</dbReference>
<reference evidence="6" key="1">
    <citation type="submission" date="2021-04" db="EMBL/GenBank/DDBJ databases">
        <title>Draft genome of Fusarium avenaceum strain F156N33, isolated from an atmospheric sample in Virginia.</title>
        <authorList>
            <person name="Yang S."/>
            <person name="Vinatzer B.A."/>
            <person name="Coleman J."/>
        </authorList>
    </citation>
    <scope>NUCLEOTIDE SEQUENCE</scope>
    <source>
        <strain evidence="6">F156N33</strain>
    </source>
</reference>
<dbReference type="InterPro" id="IPR051510">
    <property type="entry name" value="SKI8"/>
</dbReference>
<sequence>MSKQYLTTHTVDNAHTTDIFSIATTPKAVISGSGSSTLHIHDTTDASFPLKQSISDAHKLGCHHVCTSRNGNVAASAGFGGEVKVWKVDNDTGEWSLSGEITGPSSKPGEAWAMALSEDGSYLATTTNDGRVNVWNVLDDKMSKIREYETGSAGSGSFGMSVDLSRDGKYTASGHQSGSVYIFNNDTGRVLYSLSGLAKPVRSVAFSPGNTRLAAAGDAGIIALYDMKHGEHVGNLTGHSSWITSLDWSDTGEYLLSGSMDGKVKVWSIERAACVATHSETDKALWSVKWLPKTVRSEMFCTAGANRSLSFYREATGAQQHHLASQAESTMPTTRRSAANARSRGPTAKGQSTLSFSNKVTKPVPKNAKKSAISASVTKINPSQHAKKQEPEEIVVDESEATELELVEVVEREVETETAPEPEKSELELQAEKITDAQIKKYWKSIENQWTTPRLHQEGVSQSERVLRYFDVSSQYGPCIGMPRMKRWQRADRLGLQPPIEVLAVLLKEQSKGNSIERAHMDEILNSTSVGA</sequence>
<feature type="repeat" description="WD" evidence="3">
    <location>
        <begin position="113"/>
        <end position="145"/>
    </location>
</feature>
<feature type="repeat" description="WD" evidence="3">
    <location>
        <begin position="194"/>
        <end position="235"/>
    </location>
</feature>
<dbReference type="InterPro" id="IPR001680">
    <property type="entry name" value="WD40_rpt"/>
</dbReference>
<comment type="caution">
    <text evidence="6">The sequence shown here is derived from an EMBL/GenBank/DDBJ whole genome shotgun (WGS) entry which is preliminary data.</text>
</comment>
<keyword evidence="7" id="KW-1185">Reference proteome</keyword>
<dbReference type="GO" id="GO:0032991">
    <property type="term" value="C:protein-containing complex"/>
    <property type="evidence" value="ECO:0007669"/>
    <property type="project" value="UniProtKB-ARBA"/>
</dbReference>
<protein>
    <recommendedName>
        <fullName evidence="5">EML-like second beta-propeller domain-containing protein</fullName>
    </recommendedName>
</protein>
<name>A0A9P7H7Q1_9HYPO</name>